<name>A0ABY7FLB5_MYAAR</name>
<sequence>MSVLYSVVVFLGVTCLCAHAQMGGTCGGMNLMQLRAMISRAIENARSALNSQKQLNEYFSRTGFDEAMNPTPYMAKTYHQHYAAFSHLNAPAAIQVDSGYIVQHATRQIAQTLMMSPEQLYACPGLRELWQELISPYCIRRNAICDATARYRSIDGSCNNLNNPVWGRSNRPHRRLLKPVYKDDIGEPRKTGVTGEPLPGARTVSNVVHNQDPCCSVKERDLSLYVMQWGQMVDHDLTDTAIAKGAHDATIICCNLTSQVLQSRSECFPIPIAPGDSRFKEPCMNFVRSIAGHSDSCEIGRRDQLNQATSFLDASFLYGHNDEDAGKIRSFQGGKLRMTRDKLFPAGLEDQTHCELQNQGDYCMKSGDFRIHVMPGLTAQQVMFLREHNRLAEALAMMNPTWCDEDIYQEARKIVIAEYQHITYSQWLPHVIGERLTIQMGLSPTPAGHSTAYRPDIDPSVSNVFGAVAFRFGHTLLQNTAMGCSFVGMGLSLHPSSRADEQVVDSVRNNLFLDMNGRSFDLISLNIQRGRDHGIAGYNAWRQFCGLPYAIHFGTGPGGLVNHTPKNAQKLFSIYRHPDDIDAFAGGLSETPVEGGVIGPLFSCIVGEQFYNLKYGDRFFYENKDKRTGFSQAQLNSIKTMTMSKLMCLHFHTPHVQMNPFRMPGP</sequence>
<keyword evidence="2" id="KW-0964">Secreted</keyword>
<protein>
    <submittedName>
        <fullName evidence="5">PERO-like protein</fullName>
    </submittedName>
</protein>
<evidence type="ECO:0000256" key="3">
    <source>
        <dbReference type="ARBA" id="ARBA00023180"/>
    </source>
</evidence>
<dbReference type="PANTHER" id="PTHR11475:SF4">
    <property type="entry name" value="CHORION PEROXIDASE"/>
    <property type="match status" value="1"/>
</dbReference>
<dbReference type="PANTHER" id="PTHR11475">
    <property type="entry name" value="OXIDASE/PEROXIDASE"/>
    <property type="match status" value="1"/>
</dbReference>
<keyword evidence="6" id="KW-1185">Reference proteome</keyword>
<evidence type="ECO:0000256" key="1">
    <source>
        <dbReference type="ARBA" id="ARBA00004613"/>
    </source>
</evidence>
<dbReference type="Gene3D" id="1.10.640.10">
    <property type="entry name" value="Haem peroxidase domain superfamily, animal type"/>
    <property type="match status" value="2"/>
</dbReference>
<evidence type="ECO:0000256" key="4">
    <source>
        <dbReference type="SAM" id="SignalP"/>
    </source>
</evidence>
<organism evidence="5 6">
    <name type="scientific">Mya arenaria</name>
    <name type="common">Soft-shell clam</name>
    <dbReference type="NCBI Taxonomy" id="6604"/>
    <lineage>
        <taxon>Eukaryota</taxon>
        <taxon>Metazoa</taxon>
        <taxon>Spiralia</taxon>
        <taxon>Lophotrochozoa</taxon>
        <taxon>Mollusca</taxon>
        <taxon>Bivalvia</taxon>
        <taxon>Autobranchia</taxon>
        <taxon>Heteroconchia</taxon>
        <taxon>Euheterodonta</taxon>
        <taxon>Imparidentia</taxon>
        <taxon>Neoheterodontei</taxon>
        <taxon>Myida</taxon>
        <taxon>Myoidea</taxon>
        <taxon>Myidae</taxon>
        <taxon>Mya</taxon>
    </lineage>
</organism>
<evidence type="ECO:0000256" key="2">
    <source>
        <dbReference type="ARBA" id="ARBA00022525"/>
    </source>
</evidence>
<evidence type="ECO:0000313" key="6">
    <source>
        <dbReference type="Proteomes" id="UP001164746"/>
    </source>
</evidence>
<dbReference type="SUPFAM" id="SSF48113">
    <property type="entry name" value="Heme-dependent peroxidases"/>
    <property type="match status" value="1"/>
</dbReference>
<keyword evidence="3" id="KW-0325">Glycoprotein</keyword>
<feature type="non-terminal residue" evidence="5">
    <location>
        <position position="1"/>
    </location>
</feature>
<dbReference type="PROSITE" id="PS50292">
    <property type="entry name" value="PEROXIDASE_3"/>
    <property type="match status" value="1"/>
</dbReference>
<dbReference type="PRINTS" id="PR00457">
    <property type="entry name" value="ANPEROXIDASE"/>
</dbReference>
<reference evidence="5" key="1">
    <citation type="submission" date="2022-11" db="EMBL/GenBank/DDBJ databases">
        <title>Centuries of genome instability and evolution in soft-shell clam transmissible cancer (bioRxiv).</title>
        <authorList>
            <person name="Hart S.F.M."/>
            <person name="Yonemitsu M.A."/>
            <person name="Giersch R.M."/>
            <person name="Beal B.F."/>
            <person name="Arriagada G."/>
            <person name="Davis B.W."/>
            <person name="Ostrander E.A."/>
            <person name="Goff S.P."/>
            <person name="Metzger M.J."/>
        </authorList>
    </citation>
    <scope>NUCLEOTIDE SEQUENCE</scope>
    <source>
        <strain evidence="5">MELC-2E11</strain>
        <tissue evidence="5">Siphon/mantle</tissue>
    </source>
</reference>
<evidence type="ECO:0000313" key="5">
    <source>
        <dbReference type="EMBL" id="WAR21837.1"/>
    </source>
</evidence>
<dbReference type="Pfam" id="PF03098">
    <property type="entry name" value="An_peroxidase"/>
    <property type="match status" value="2"/>
</dbReference>
<keyword evidence="4" id="KW-0732">Signal</keyword>
<dbReference type="EMBL" id="CP111023">
    <property type="protein sequence ID" value="WAR21837.1"/>
    <property type="molecule type" value="Genomic_DNA"/>
</dbReference>
<proteinExistence type="predicted"/>
<gene>
    <name evidence="5" type="ORF">MAR_015811</name>
</gene>
<dbReference type="InterPro" id="IPR037120">
    <property type="entry name" value="Haem_peroxidase_sf_animal"/>
</dbReference>
<comment type="subcellular location">
    <subcellularLocation>
        <location evidence="1">Secreted</location>
    </subcellularLocation>
</comment>
<feature type="chain" id="PRO_5047076754" evidence="4">
    <location>
        <begin position="21"/>
        <end position="666"/>
    </location>
</feature>
<dbReference type="InterPro" id="IPR019791">
    <property type="entry name" value="Haem_peroxidase_animal"/>
</dbReference>
<dbReference type="InterPro" id="IPR010255">
    <property type="entry name" value="Haem_peroxidase_sf"/>
</dbReference>
<dbReference type="Proteomes" id="UP001164746">
    <property type="component" value="Chromosome 12"/>
</dbReference>
<accession>A0ABY7FLB5</accession>
<dbReference type="CDD" id="cd09823">
    <property type="entry name" value="peroxinectin_like"/>
    <property type="match status" value="1"/>
</dbReference>
<feature type="signal peptide" evidence="4">
    <location>
        <begin position="1"/>
        <end position="20"/>
    </location>
</feature>